<evidence type="ECO:0008006" key="4">
    <source>
        <dbReference type="Google" id="ProtNLM"/>
    </source>
</evidence>
<protein>
    <recommendedName>
        <fullName evidence="4">Secreted protein</fullName>
    </recommendedName>
</protein>
<feature type="transmembrane region" description="Helical" evidence="1">
    <location>
        <begin position="46"/>
        <end position="68"/>
    </location>
</feature>
<keyword evidence="1" id="KW-0812">Transmembrane</keyword>
<dbReference type="EMBL" id="JAWWNJ010000036">
    <property type="protein sequence ID" value="KAK7023256.1"/>
    <property type="molecule type" value="Genomic_DNA"/>
</dbReference>
<keyword evidence="1" id="KW-1133">Transmembrane helix</keyword>
<evidence type="ECO:0000256" key="1">
    <source>
        <dbReference type="SAM" id="Phobius"/>
    </source>
</evidence>
<keyword evidence="1" id="KW-0472">Membrane</keyword>
<evidence type="ECO:0000313" key="3">
    <source>
        <dbReference type="Proteomes" id="UP001362999"/>
    </source>
</evidence>
<dbReference type="PROSITE" id="PS51257">
    <property type="entry name" value="PROKAR_LIPOPROTEIN"/>
    <property type="match status" value="1"/>
</dbReference>
<reference evidence="2 3" key="1">
    <citation type="journal article" date="2024" name="J Genomics">
        <title>Draft genome sequencing and assembly of Favolaschia claudopus CIRM-BRFM 2984 isolated from oak limbs.</title>
        <authorList>
            <person name="Navarro D."/>
            <person name="Drula E."/>
            <person name="Chaduli D."/>
            <person name="Cazenave R."/>
            <person name="Ahrendt S."/>
            <person name="Wang J."/>
            <person name="Lipzen A."/>
            <person name="Daum C."/>
            <person name="Barry K."/>
            <person name="Grigoriev I.V."/>
            <person name="Favel A."/>
            <person name="Rosso M.N."/>
            <person name="Martin F."/>
        </authorList>
    </citation>
    <scope>NUCLEOTIDE SEQUENCE [LARGE SCALE GENOMIC DNA]</scope>
    <source>
        <strain evidence="2 3">CIRM-BRFM 2984</strain>
    </source>
</reference>
<dbReference type="AlphaFoldDB" id="A0AAW0BC11"/>
<gene>
    <name evidence="2" type="ORF">R3P38DRAFT_3195277</name>
</gene>
<dbReference type="Proteomes" id="UP001362999">
    <property type="component" value="Unassembled WGS sequence"/>
</dbReference>
<accession>A0AAW0BC11</accession>
<evidence type="ECO:0000313" key="2">
    <source>
        <dbReference type="EMBL" id="KAK7023256.1"/>
    </source>
</evidence>
<organism evidence="2 3">
    <name type="scientific">Favolaschia claudopus</name>
    <dbReference type="NCBI Taxonomy" id="2862362"/>
    <lineage>
        <taxon>Eukaryota</taxon>
        <taxon>Fungi</taxon>
        <taxon>Dikarya</taxon>
        <taxon>Basidiomycota</taxon>
        <taxon>Agaricomycotina</taxon>
        <taxon>Agaricomycetes</taxon>
        <taxon>Agaricomycetidae</taxon>
        <taxon>Agaricales</taxon>
        <taxon>Marasmiineae</taxon>
        <taxon>Mycenaceae</taxon>
        <taxon>Favolaschia</taxon>
    </lineage>
</organism>
<keyword evidence="3" id="KW-1185">Reference proteome</keyword>
<proteinExistence type="predicted"/>
<comment type="caution">
    <text evidence="2">The sequence shown here is derived from an EMBL/GenBank/DDBJ whole genome shotgun (WGS) entry which is preliminary data.</text>
</comment>
<sequence>MILIRRGFMLSPASSLSASASSSFACRLTPSPSPSSPIITSHQLTAYLHSVCVCIPSTVTVVVVVIVIKQGSQSARRHRLFVRHAALPSRLVTPFSALRSSALPSMQALCSDVLLLHVRKQVLAPK</sequence>
<name>A0AAW0BC11_9AGAR</name>